<feature type="domain" description="Outer membrane protein beta-barrel" evidence="2">
    <location>
        <begin position="17"/>
        <end position="177"/>
    </location>
</feature>
<feature type="signal peptide" evidence="1">
    <location>
        <begin position="1"/>
        <end position="18"/>
    </location>
</feature>
<comment type="caution">
    <text evidence="3">The sequence shown here is derived from an EMBL/GenBank/DDBJ whole genome shotgun (WGS) entry which is preliminary data.</text>
</comment>
<evidence type="ECO:0000313" key="4">
    <source>
        <dbReference type="Proteomes" id="UP001500742"/>
    </source>
</evidence>
<dbReference type="Proteomes" id="UP001500742">
    <property type="component" value="Unassembled WGS sequence"/>
</dbReference>
<proteinExistence type="predicted"/>
<organism evidence="3 4">
    <name type="scientific">Mucilaginibacter dorajii</name>
    <dbReference type="NCBI Taxonomy" id="692994"/>
    <lineage>
        <taxon>Bacteria</taxon>
        <taxon>Pseudomonadati</taxon>
        <taxon>Bacteroidota</taxon>
        <taxon>Sphingobacteriia</taxon>
        <taxon>Sphingobacteriales</taxon>
        <taxon>Sphingobacteriaceae</taxon>
        <taxon>Mucilaginibacter</taxon>
    </lineage>
</organism>
<keyword evidence="4" id="KW-1185">Reference proteome</keyword>
<dbReference type="InterPro" id="IPR011250">
    <property type="entry name" value="OMP/PagP_B-barrel"/>
</dbReference>
<dbReference type="RefSeq" id="WP_259097108.1">
    <property type="nucleotide sequence ID" value="NZ_BAAAZC010000012.1"/>
</dbReference>
<evidence type="ECO:0000256" key="1">
    <source>
        <dbReference type="SAM" id="SignalP"/>
    </source>
</evidence>
<name>A0ABP7PQX1_9SPHI</name>
<dbReference type="Pfam" id="PF13568">
    <property type="entry name" value="OMP_b-brl_2"/>
    <property type="match status" value="1"/>
</dbReference>
<keyword evidence="1" id="KW-0732">Signal</keyword>
<reference evidence="4" key="1">
    <citation type="journal article" date="2019" name="Int. J. Syst. Evol. Microbiol.">
        <title>The Global Catalogue of Microorganisms (GCM) 10K type strain sequencing project: providing services to taxonomists for standard genome sequencing and annotation.</title>
        <authorList>
            <consortium name="The Broad Institute Genomics Platform"/>
            <consortium name="The Broad Institute Genome Sequencing Center for Infectious Disease"/>
            <person name="Wu L."/>
            <person name="Ma J."/>
        </authorList>
    </citation>
    <scope>NUCLEOTIDE SEQUENCE [LARGE SCALE GENOMIC DNA]</scope>
    <source>
        <strain evidence="4">JCM 16601</strain>
    </source>
</reference>
<gene>
    <name evidence="3" type="ORF">GCM10022210_18500</name>
</gene>
<evidence type="ECO:0000313" key="3">
    <source>
        <dbReference type="EMBL" id="GAA3969730.1"/>
    </source>
</evidence>
<dbReference type="InterPro" id="IPR025665">
    <property type="entry name" value="Beta-barrel_OMP_2"/>
</dbReference>
<sequence length="204" mass="22030">MKKLILAVLILASAKTFAQTSTGDQSFAKKIMSRLEFGIKAGVNVSNFQNFNLPTDPLIGFHAGASVAYKFTDHFMVQEDFLYSLQGAKLKGGILGTQDIKLSYVQVPILLKYRTTSGFYVEAGAQTGILLKEEIAGFNTTNEKVFKKIDASAVGGLGFQSKMGLGIGARYAYGFTKAGNFPTSAAINNDFKNSTIQASLSYTF</sequence>
<evidence type="ECO:0000259" key="2">
    <source>
        <dbReference type="Pfam" id="PF13568"/>
    </source>
</evidence>
<feature type="chain" id="PRO_5045471535" description="Outer membrane protein beta-barrel domain-containing protein" evidence="1">
    <location>
        <begin position="19"/>
        <end position="204"/>
    </location>
</feature>
<dbReference type="SUPFAM" id="SSF56925">
    <property type="entry name" value="OMPA-like"/>
    <property type="match status" value="1"/>
</dbReference>
<accession>A0ABP7PQX1</accession>
<dbReference type="EMBL" id="BAAAZC010000012">
    <property type="protein sequence ID" value="GAA3969730.1"/>
    <property type="molecule type" value="Genomic_DNA"/>
</dbReference>
<protein>
    <recommendedName>
        <fullName evidence="2">Outer membrane protein beta-barrel domain-containing protein</fullName>
    </recommendedName>
</protein>